<gene>
    <name evidence="2" type="ORF">HELGO_WM47687</name>
</gene>
<dbReference type="EMBL" id="CACVAR010000266">
    <property type="protein sequence ID" value="CAA6816530.1"/>
    <property type="molecule type" value="Genomic_DNA"/>
</dbReference>
<evidence type="ECO:0000256" key="1">
    <source>
        <dbReference type="SAM" id="Phobius"/>
    </source>
</evidence>
<protein>
    <submittedName>
        <fullName evidence="2">Uncharacterized protein</fullName>
    </submittedName>
</protein>
<accession>A0A6S6TJ54</accession>
<keyword evidence="1" id="KW-1133">Transmembrane helix</keyword>
<reference evidence="2" key="1">
    <citation type="submission" date="2020-01" db="EMBL/GenBank/DDBJ databases">
        <authorList>
            <person name="Meier V. D."/>
            <person name="Meier V D."/>
        </authorList>
    </citation>
    <scope>NUCLEOTIDE SEQUENCE</scope>
    <source>
        <strain evidence="2">HLG_WM_MAG_03</strain>
    </source>
</reference>
<keyword evidence="1" id="KW-0472">Membrane</keyword>
<name>A0A6S6TJ54_9BACT</name>
<sequence length="97" mass="11267">MYFKTFYFLLFIVSTVLFFLSSLEPQFILNLCGSICHDKLSLNYIKLTSMSMSAISLVLFVLSNYYGQKKLLREKEKIATDRLNIEQIHAELEAMKA</sequence>
<proteinExistence type="predicted"/>
<feature type="transmembrane region" description="Helical" evidence="1">
    <location>
        <begin position="47"/>
        <end position="67"/>
    </location>
</feature>
<keyword evidence="1" id="KW-0812">Transmembrane</keyword>
<evidence type="ECO:0000313" key="2">
    <source>
        <dbReference type="EMBL" id="CAA6816530.1"/>
    </source>
</evidence>
<dbReference type="AlphaFoldDB" id="A0A6S6TJ54"/>
<organism evidence="2">
    <name type="scientific">uncultured Sulfurovum sp</name>
    <dbReference type="NCBI Taxonomy" id="269237"/>
    <lineage>
        <taxon>Bacteria</taxon>
        <taxon>Pseudomonadati</taxon>
        <taxon>Campylobacterota</taxon>
        <taxon>Epsilonproteobacteria</taxon>
        <taxon>Campylobacterales</taxon>
        <taxon>Sulfurovaceae</taxon>
        <taxon>Sulfurovum</taxon>
        <taxon>environmental samples</taxon>
    </lineage>
</organism>